<evidence type="ECO:0000313" key="2">
    <source>
        <dbReference type="EMBL" id="MBP2622287.1"/>
    </source>
</evidence>
<feature type="transmembrane region" description="Helical" evidence="1">
    <location>
        <begin position="267"/>
        <end position="286"/>
    </location>
</feature>
<organism evidence="2 3">
    <name type="scientific">Streptococcus panodentis</name>
    <dbReference type="NCBI Taxonomy" id="1581472"/>
    <lineage>
        <taxon>Bacteria</taxon>
        <taxon>Bacillati</taxon>
        <taxon>Bacillota</taxon>
        <taxon>Bacilli</taxon>
        <taxon>Lactobacillales</taxon>
        <taxon>Streptococcaceae</taxon>
        <taxon>Streptococcus</taxon>
    </lineage>
</organism>
<dbReference type="EMBL" id="QFAY01000046">
    <property type="protein sequence ID" value="MBP2622287.1"/>
    <property type="molecule type" value="Genomic_DNA"/>
</dbReference>
<keyword evidence="1" id="KW-0812">Transmembrane</keyword>
<feature type="transmembrane region" description="Helical" evidence="1">
    <location>
        <begin position="155"/>
        <end position="173"/>
    </location>
</feature>
<gene>
    <name evidence="2" type="ORF">DHL47_13410</name>
</gene>
<feature type="transmembrane region" description="Helical" evidence="1">
    <location>
        <begin position="33"/>
        <end position="53"/>
    </location>
</feature>
<comment type="caution">
    <text evidence="2">The sequence shown here is derived from an EMBL/GenBank/DDBJ whole genome shotgun (WGS) entry which is preliminary data.</text>
</comment>
<feature type="transmembrane region" description="Helical" evidence="1">
    <location>
        <begin position="65"/>
        <end position="89"/>
    </location>
</feature>
<dbReference type="Proteomes" id="UP001519349">
    <property type="component" value="Unassembled WGS sequence"/>
</dbReference>
<proteinExistence type="predicted"/>
<evidence type="ECO:0000256" key="1">
    <source>
        <dbReference type="SAM" id="Phobius"/>
    </source>
</evidence>
<feature type="transmembrane region" description="Helical" evidence="1">
    <location>
        <begin position="179"/>
        <end position="204"/>
    </location>
</feature>
<keyword evidence="3" id="KW-1185">Reference proteome</keyword>
<keyword evidence="1" id="KW-0472">Membrane</keyword>
<reference evidence="2 3" key="1">
    <citation type="submission" date="2018-05" db="EMBL/GenBank/DDBJ databases">
        <title>Draft genome sequence of Streptococcus panodentis CCUG 70867T.</title>
        <authorList>
            <person name="Salva-Serra F."/>
            <person name="Mendez V."/>
            <person name="Jaen-Luchoro D."/>
            <person name="Gonzales-Siles L."/>
            <person name="Karlsson R."/>
            <person name="Engstrom-Jakobsson H."/>
            <person name="Busquets A."/>
            <person name="Gomila M."/>
            <person name="Pineiro-Iglesias B."/>
            <person name="Bennasar-Figueras A."/>
            <person name="Seeger M."/>
            <person name="Moore E."/>
        </authorList>
    </citation>
    <scope>NUCLEOTIDE SEQUENCE [LARGE SCALE GENOMIC DNA]</scope>
    <source>
        <strain evidence="2 3">CCUG 70867</strain>
    </source>
</reference>
<feature type="transmembrane region" description="Helical" evidence="1">
    <location>
        <begin position="101"/>
        <end position="121"/>
    </location>
</feature>
<name>A0ABS5B0C5_9STRE</name>
<feature type="transmembrane region" description="Helical" evidence="1">
    <location>
        <begin position="236"/>
        <end position="255"/>
    </location>
</feature>
<evidence type="ECO:0000313" key="3">
    <source>
        <dbReference type="Proteomes" id="UP001519349"/>
    </source>
</evidence>
<accession>A0ABS5B0C5</accession>
<protein>
    <submittedName>
        <fullName evidence="2">Uncharacterized protein</fullName>
    </submittedName>
</protein>
<keyword evidence="1" id="KW-1133">Transmembrane helix</keyword>
<sequence>MLKLAWSGLFVLSIGLAHVYYFVENQLHQNPFSNAAFLFLLAYDVFFLFCQIVSFSPKLIFRHQAFSTALLFAMINGLLLSLVLMDYVLVIFNNDLLKNSLIYSTIYWVSSLIFFLGLIFYNLRWLKKQLENGFSEERTNANYFAASSVFSKTSLWIIFALTILGVVAAAILTRSWNSILGVSGNVLFISAFSRLIVEVGYLLYLRIKDKSYWEEVPEELKNQNILKTLDFKKPKIRLWTELILFLGFTICLRLLNIDETKNLILLWTMRIFAYTIMLDAAVSFILHQIKKRKKGK</sequence>